<dbReference type="InterPro" id="IPR043502">
    <property type="entry name" value="DNA/RNA_pol_sf"/>
</dbReference>
<evidence type="ECO:0000313" key="2">
    <source>
        <dbReference type="Proteomes" id="UP001054252"/>
    </source>
</evidence>
<dbReference type="EMBL" id="BPVZ01000012">
    <property type="protein sequence ID" value="GKU98015.1"/>
    <property type="molecule type" value="Genomic_DNA"/>
</dbReference>
<dbReference type="PANTHER" id="PTHR11439">
    <property type="entry name" value="GAG-POL-RELATED RETROTRANSPOSON"/>
    <property type="match status" value="1"/>
</dbReference>
<accession>A0AAV5IFX7</accession>
<sequence length="229" mass="25685">MANCKTVSTSMVPCEKLRSDDVAAKIDAGVYRSLIGRVLYLSATRPDIMHLVSLLSRFMHSPSEIHLKAAKRILRYVKGTIDFGVLYKSSTNVKLIRFTDSDWAGLKEDMKSTSGQCFSIGSGMIGWSSKKQNSIAKSTTEAEYIVASLAADQVVWFKKLMNDLKQPQIYPTELFCDNLSAVAIVKNHVLHGRTKHIKIKYHSIREVVREGEVQVLHCNSDDQITDIFT</sequence>
<name>A0AAV5IFX7_9ROSI</name>
<dbReference type="Proteomes" id="UP001054252">
    <property type="component" value="Unassembled WGS sequence"/>
</dbReference>
<organism evidence="1 2">
    <name type="scientific">Rubroshorea leprosula</name>
    <dbReference type="NCBI Taxonomy" id="152421"/>
    <lineage>
        <taxon>Eukaryota</taxon>
        <taxon>Viridiplantae</taxon>
        <taxon>Streptophyta</taxon>
        <taxon>Embryophyta</taxon>
        <taxon>Tracheophyta</taxon>
        <taxon>Spermatophyta</taxon>
        <taxon>Magnoliopsida</taxon>
        <taxon>eudicotyledons</taxon>
        <taxon>Gunneridae</taxon>
        <taxon>Pentapetalae</taxon>
        <taxon>rosids</taxon>
        <taxon>malvids</taxon>
        <taxon>Malvales</taxon>
        <taxon>Dipterocarpaceae</taxon>
        <taxon>Rubroshorea</taxon>
    </lineage>
</organism>
<dbReference type="CDD" id="cd09272">
    <property type="entry name" value="RNase_HI_RT_Ty1"/>
    <property type="match status" value="1"/>
</dbReference>
<reference evidence="1 2" key="1">
    <citation type="journal article" date="2021" name="Commun. Biol.">
        <title>The genome of Shorea leprosula (Dipterocarpaceae) highlights the ecological relevance of drought in aseasonal tropical rainforests.</title>
        <authorList>
            <person name="Ng K.K.S."/>
            <person name="Kobayashi M.J."/>
            <person name="Fawcett J.A."/>
            <person name="Hatakeyama M."/>
            <person name="Paape T."/>
            <person name="Ng C.H."/>
            <person name="Ang C.C."/>
            <person name="Tnah L.H."/>
            <person name="Lee C.T."/>
            <person name="Nishiyama T."/>
            <person name="Sese J."/>
            <person name="O'Brien M.J."/>
            <person name="Copetti D."/>
            <person name="Mohd Noor M.I."/>
            <person name="Ong R.C."/>
            <person name="Putra M."/>
            <person name="Sireger I.Z."/>
            <person name="Indrioko S."/>
            <person name="Kosugi Y."/>
            <person name="Izuno A."/>
            <person name="Isagi Y."/>
            <person name="Lee S.L."/>
            <person name="Shimizu K.K."/>
        </authorList>
    </citation>
    <scope>NUCLEOTIDE SEQUENCE [LARGE SCALE GENOMIC DNA]</scope>
    <source>
        <strain evidence="1">214</strain>
    </source>
</reference>
<dbReference type="SUPFAM" id="SSF56672">
    <property type="entry name" value="DNA/RNA polymerases"/>
    <property type="match status" value="1"/>
</dbReference>
<keyword evidence="2" id="KW-1185">Reference proteome</keyword>
<gene>
    <name evidence="1" type="ORF">SLEP1_g11072</name>
</gene>
<dbReference type="AlphaFoldDB" id="A0AAV5IFX7"/>
<dbReference type="PANTHER" id="PTHR11439:SF463">
    <property type="entry name" value="REVERSE TRANSCRIPTASE TY1_COPIA-TYPE DOMAIN-CONTAINING PROTEIN"/>
    <property type="match status" value="1"/>
</dbReference>
<evidence type="ECO:0008006" key="3">
    <source>
        <dbReference type="Google" id="ProtNLM"/>
    </source>
</evidence>
<protein>
    <recommendedName>
        <fullName evidence="3">Retrovirus-related Pol polyprotein from transposon RE1</fullName>
    </recommendedName>
</protein>
<comment type="caution">
    <text evidence="1">The sequence shown here is derived from an EMBL/GenBank/DDBJ whole genome shotgun (WGS) entry which is preliminary data.</text>
</comment>
<proteinExistence type="predicted"/>
<evidence type="ECO:0000313" key="1">
    <source>
        <dbReference type="EMBL" id="GKU98015.1"/>
    </source>
</evidence>